<accession>A0A151RPB6</accession>
<reference evidence="1 3" key="1">
    <citation type="journal article" date="2012" name="Nat. Biotechnol.">
        <title>Draft genome sequence of pigeonpea (Cajanus cajan), an orphan legume crop of resource-poor farmers.</title>
        <authorList>
            <person name="Varshney R.K."/>
            <person name="Chen W."/>
            <person name="Li Y."/>
            <person name="Bharti A.K."/>
            <person name="Saxena R.K."/>
            <person name="Schlueter J.A."/>
            <person name="Donoghue M.T."/>
            <person name="Azam S."/>
            <person name="Fan G."/>
            <person name="Whaley A.M."/>
            <person name="Farmer A.D."/>
            <person name="Sheridan J."/>
            <person name="Iwata A."/>
            <person name="Tuteja R."/>
            <person name="Penmetsa R.V."/>
            <person name="Wu W."/>
            <person name="Upadhyaya H.D."/>
            <person name="Yang S.P."/>
            <person name="Shah T."/>
            <person name="Saxena K.B."/>
            <person name="Michael T."/>
            <person name="McCombie W.R."/>
            <person name="Yang B."/>
            <person name="Zhang G."/>
            <person name="Yang H."/>
            <person name="Wang J."/>
            <person name="Spillane C."/>
            <person name="Cook D.R."/>
            <person name="May G.D."/>
            <person name="Xu X."/>
            <person name="Jackson S.A."/>
        </authorList>
    </citation>
    <scope>NUCLEOTIDE SEQUENCE [LARGE SCALE GENOMIC DNA]</scope>
    <source>
        <strain evidence="3">cv. Asha</strain>
    </source>
</reference>
<dbReference type="Gramene" id="C.cajan_32110.t">
    <property type="protein sequence ID" value="C.cajan_32110.t.cds1"/>
    <property type="gene ID" value="C.cajan_32110"/>
</dbReference>
<sequence>MDDRLEEMLRDVGPESFNDLEKLLYPNCTKFTRLSTILRLFNLKARNGWSDKSFTELLELLKEMLPEGNTLPNRNYEAKKVLCPNRNARRYKHH</sequence>
<evidence type="ECO:0000313" key="1">
    <source>
        <dbReference type="EMBL" id="KYP44353.1"/>
    </source>
</evidence>
<protein>
    <submittedName>
        <fullName evidence="1">Uncharacterized protein</fullName>
    </submittedName>
</protein>
<dbReference type="Proteomes" id="UP000075243">
    <property type="component" value="Unassembled WGS sequence"/>
</dbReference>
<dbReference type="EMBL" id="KQ483629">
    <property type="protein sequence ID" value="KYP44353.1"/>
    <property type="molecule type" value="Genomic_DNA"/>
</dbReference>
<evidence type="ECO:0000313" key="2">
    <source>
        <dbReference type="EMBL" id="KYP44377.1"/>
    </source>
</evidence>
<gene>
    <name evidence="1" type="ORF">KK1_034130</name>
    <name evidence="2" type="ORF">KK1_034160</name>
</gene>
<dbReference type="AlphaFoldDB" id="A0A151RPB6"/>
<keyword evidence="3" id="KW-1185">Reference proteome</keyword>
<evidence type="ECO:0000313" key="3">
    <source>
        <dbReference type="Proteomes" id="UP000075243"/>
    </source>
</evidence>
<dbReference type="EMBL" id="KQ483629">
    <property type="protein sequence ID" value="KYP44377.1"/>
    <property type="molecule type" value="Genomic_DNA"/>
</dbReference>
<proteinExistence type="predicted"/>
<organism evidence="1 3">
    <name type="scientific">Cajanus cajan</name>
    <name type="common">Pigeon pea</name>
    <name type="synonym">Cajanus indicus</name>
    <dbReference type="NCBI Taxonomy" id="3821"/>
    <lineage>
        <taxon>Eukaryota</taxon>
        <taxon>Viridiplantae</taxon>
        <taxon>Streptophyta</taxon>
        <taxon>Embryophyta</taxon>
        <taxon>Tracheophyta</taxon>
        <taxon>Spermatophyta</taxon>
        <taxon>Magnoliopsida</taxon>
        <taxon>eudicotyledons</taxon>
        <taxon>Gunneridae</taxon>
        <taxon>Pentapetalae</taxon>
        <taxon>rosids</taxon>
        <taxon>fabids</taxon>
        <taxon>Fabales</taxon>
        <taxon>Fabaceae</taxon>
        <taxon>Papilionoideae</taxon>
        <taxon>50 kb inversion clade</taxon>
        <taxon>NPAAA clade</taxon>
        <taxon>indigoferoid/millettioid clade</taxon>
        <taxon>Phaseoleae</taxon>
        <taxon>Cajanus</taxon>
    </lineage>
</organism>
<name>A0A151RPB6_CAJCA</name>
<dbReference type="Gramene" id="C.cajan_32134.t">
    <property type="protein sequence ID" value="C.cajan_32134.t.cds1"/>
    <property type="gene ID" value="C.cajan_32134"/>
</dbReference>